<proteinExistence type="predicted"/>
<name>A0A6I3J8Y2_9ACTN</name>
<dbReference type="PANTHER" id="PTHR34861">
    <property type="match status" value="1"/>
</dbReference>
<dbReference type="AlphaFoldDB" id="A0A6I3J8Y2"/>
<dbReference type="PANTHER" id="PTHR34861:SF10">
    <property type="entry name" value="CYCLASE"/>
    <property type="match status" value="1"/>
</dbReference>
<protein>
    <submittedName>
        <fullName evidence="1">Cyclase family protein</fullName>
    </submittedName>
</protein>
<dbReference type="Gene3D" id="3.50.30.50">
    <property type="entry name" value="Putative cyclase"/>
    <property type="match status" value="1"/>
</dbReference>
<dbReference type="InterPro" id="IPR037175">
    <property type="entry name" value="KFase_sf"/>
</dbReference>
<gene>
    <name evidence="1" type="ORF">GGQ22_01610</name>
</gene>
<accession>A0A6I3J8Y2</accession>
<dbReference type="GO" id="GO:0019441">
    <property type="term" value="P:L-tryptophan catabolic process to kynurenine"/>
    <property type="evidence" value="ECO:0007669"/>
    <property type="project" value="InterPro"/>
</dbReference>
<dbReference type="Pfam" id="PF04199">
    <property type="entry name" value="Cyclase"/>
    <property type="match status" value="1"/>
</dbReference>
<reference evidence="1 2" key="1">
    <citation type="submission" date="2019-10" db="EMBL/GenBank/DDBJ databases">
        <title>Nocardioides novel species isolated from the excrement of Marmot.</title>
        <authorList>
            <person name="Zhang G."/>
        </authorList>
    </citation>
    <scope>NUCLEOTIDE SEQUENCE [LARGE SCALE GENOMIC DNA]</scope>
    <source>
        <strain evidence="2">zg-579</strain>
    </source>
</reference>
<keyword evidence="2" id="KW-1185">Reference proteome</keyword>
<dbReference type="SUPFAM" id="SSF102198">
    <property type="entry name" value="Putative cyclase"/>
    <property type="match status" value="1"/>
</dbReference>
<dbReference type="RefSeq" id="WP_154613566.1">
    <property type="nucleotide sequence ID" value="NZ_CP053660.1"/>
</dbReference>
<dbReference type="GO" id="GO:0004061">
    <property type="term" value="F:arylformamidase activity"/>
    <property type="evidence" value="ECO:0007669"/>
    <property type="project" value="InterPro"/>
</dbReference>
<dbReference type="Proteomes" id="UP000433406">
    <property type="component" value="Unassembled WGS sequence"/>
</dbReference>
<comment type="caution">
    <text evidence="1">The sequence shown here is derived from an EMBL/GenBank/DDBJ whole genome shotgun (WGS) entry which is preliminary data.</text>
</comment>
<evidence type="ECO:0000313" key="1">
    <source>
        <dbReference type="EMBL" id="MTB93770.1"/>
    </source>
</evidence>
<organism evidence="1 2">
    <name type="scientific">Nocardioides marmotae</name>
    <dbReference type="NCBI Taxonomy" id="2663857"/>
    <lineage>
        <taxon>Bacteria</taxon>
        <taxon>Bacillati</taxon>
        <taxon>Actinomycetota</taxon>
        <taxon>Actinomycetes</taxon>
        <taxon>Propionibacteriales</taxon>
        <taxon>Nocardioidaceae</taxon>
        <taxon>Nocardioides</taxon>
    </lineage>
</organism>
<sequence length="337" mass="37116">MGRTADGKWSDEWTPPVFSVDANGKVIGYVNDRTPNNWGRWGELDEKGTANLLTPERVAAAARLIETGKVVSCAIPLDSSGPVHPTRTGVVHLYGYTGSDFVAGTKAGQDYPNFQGTDDYIFMPLQGSTQWDGLSHFFYKDTMFNGFWIGNVESYAGARRGSIHQMKDTLVGRGVLLDLPKFKGVDRLQPQYGITPDDLDACAEAQGVTVGEGDMLVIRTGHVPWYYQLEDKMEYWKVGAPGITRAVVDWLAEKDVAALAMDNIAVEVEPHEEPFEHVYPLHARLIRDLGLTLGEVWWLEDLSATCAELGRYEFFLSAPPLNVTNASGSPANPVAVF</sequence>
<dbReference type="InterPro" id="IPR007325">
    <property type="entry name" value="KFase/CYL"/>
</dbReference>
<evidence type="ECO:0000313" key="2">
    <source>
        <dbReference type="Proteomes" id="UP000433406"/>
    </source>
</evidence>
<dbReference type="EMBL" id="WLCI01000002">
    <property type="protein sequence ID" value="MTB93770.1"/>
    <property type="molecule type" value="Genomic_DNA"/>
</dbReference>